<organism evidence="7">
    <name type="scientific">Lygus hesperus</name>
    <name type="common">Western plant bug</name>
    <dbReference type="NCBI Taxonomy" id="30085"/>
    <lineage>
        <taxon>Eukaryota</taxon>
        <taxon>Metazoa</taxon>
        <taxon>Ecdysozoa</taxon>
        <taxon>Arthropoda</taxon>
        <taxon>Hexapoda</taxon>
        <taxon>Insecta</taxon>
        <taxon>Pterygota</taxon>
        <taxon>Neoptera</taxon>
        <taxon>Paraneoptera</taxon>
        <taxon>Hemiptera</taxon>
        <taxon>Heteroptera</taxon>
        <taxon>Panheteroptera</taxon>
        <taxon>Cimicomorpha</taxon>
        <taxon>Miridae</taxon>
        <taxon>Mirini</taxon>
        <taxon>Lygus</taxon>
    </lineage>
</organism>
<evidence type="ECO:0000256" key="4">
    <source>
        <dbReference type="RuleBase" id="RU000354"/>
    </source>
</evidence>
<dbReference type="SMART" id="SM00204">
    <property type="entry name" value="TGFB"/>
    <property type="match status" value="1"/>
</dbReference>
<proteinExistence type="inferred from homology"/>
<dbReference type="InterPro" id="IPR029034">
    <property type="entry name" value="Cystine-knot_cytokine"/>
</dbReference>
<dbReference type="EMBL" id="GBHO01019160">
    <property type="protein sequence ID" value="JAG24444.1"/>
    <property type="molecule type" value="Transcribed_RNA"/>
</dbReference>
<protein>
    <submittedName>
        <fullName evidence="7">Bone morphogenetic protein 3B</fullName>
    </submittedName>
</protein>
<feature type="signal peptide" evidence="5">
    <location>
        <begin position="1"/>
        <end position="20"/>
    </location>
</feature>
<dbReference type="AlphaFoldDB" id="A0A0A9XX12"/>
<dbReference type="Pfam" id="PF00019">
    <property type="entry name" value="TGF_beta"/>
    <property type="match status" value="1"/>
</dbReference>
<sequence length="291" mass="32377">MKMPHFITATFLLFTMKGHVVEVGAGKQTVINKVSHGEYESKMKMFINQVKGTIQETIHEVILPKGIENQGTGNELVKFNHKNFATANQHTLRMSVTGASQVTVYQVASDGKEVELGTESLDNGHHWVGVHLNKHPSEELVVRISCGSGCKIADPKLNSFSHVTVHSGGRTLRTEDRSCAPNVTAKTTTCCKQKADVDLRAVEGLPQNIEGPTWLQFAYCIGGCPINFNYASEHARLRHLVERKYHLPNMDQDPCLPTKMNSIKVLRVNEQRTALEIVEWKNVTAHSCACY</sequence>
<evidence type="ECO:0000313" key="7">
    <source>
        <dbReference type="EMBL" id="JAG24444.1"/>
    </source>
</evidence>
<feature type="domain" description="TGF-beta family profile" evidence="6">
    <location>
        <begin position="170"/>
        <end position="291"/>
    </location>
</feature>
<dbReference type="Gene3D" id="2.10.90.10">
    <property type="entry name" value="Cystine-knot cytokines"/>
    <property type="match status" value="1"/>
</dbReference>
<comment type="similarity">
    <text evidence="2 4">Belongs to the TGF-beta family.</text>
</comment>
<dbReference type="PROSITE" id="PS51362">
    <property type="entry name" value="TGF_BETA_2"/>
    <property type="match status" value="1"/>
</dbReference>
<evidence type="ECO:0000313" key="8">
    <source>
        <dbReference type="EMBL" id="JAG49939.1"/>
    </source>
</evidence>
<evidence type="ECO:0000256" key="2">
    <source>
        <dbReference type="ARBA" id="ARBA00006656"/>
    </source>
</evidence>
<keyword evidence="5" id="KW-0732">Signal</keyword>
<dbReference type="PANTHER" id="PTHR11848">
    <property type="entry name" value="TGF-BETA FAMILY"/>
    <property type="match status" value="1"/>
</dbReference>
<comment type="subcellular location">
    <subcellularLocation>
        <location evidence="1">Secreted</location>
    </subcellularLocation>
</comment>
<gene>
    <name evidence="7" type="primary">Gdf10</name>
    <name evidence="7" type="ORF">CM83_98911</name>
</gene>
<keyword evidence="3" id="KW-0964">Secreted</keyword>
<dbReference type="GO" id="GO:0005615">
    <property type="term" value="C:extracellular space"/>
    <property type="evidence" value="ECO:0007669"/>
    <property type="project" value="TreeGrafter"/>
</dbReference>
<name>A0A0A9XX12_LYGHE</name>
<reference evidence="7" key="2">
    <citation type="submission" date="2014-07" db="EMBL/GenBank/DDBJ databases">
        <authorList>
            <person name="Hull J."/>
        </authorList>
    </citation>
    <scope>NUCLEOTIDE SEQUENCE</scope>
</reference>
<dbReference type="InterPro" id="IPR015615">
    <property type="entry name" value="TGF-beta-rel"/>
</dbReference>
<evidence type="ECO:0000256" key="1">
    <source>
        <dbReference type="ARBA" id="ARBA00004613"/>
    </source>
</evidence>
<dbReference type="GO" id="GO:0008083">
    <property type="term" value="F:growth factor activity"/>
    <property type="evidence" value="ECO:0007669"/>
    <property type="project" value="UniProtKB-KW"/>
</dbReference>
<reference evidence="8" key="3">
    <citation type="submission" date="2014-09" db="EMBL/GenBank/DDBJ databases">
        <authorList>
            <person name="Magalhaes I.L.F."/>
            <person name="Oliveira U."/>
            <person name="Santos F.R."/>
            <person name="Vidigal T.H.D.A."/>
            <person name="Brescovit A.D."/>
            <person name="Santos A.J."/>
        </authorList>
    </citation>
    <scope>NUCLEOTIDE SEQUENCE</scope>
</reference>
<dbReference type="InterPro" id="IPR001839">
    <property type="entry name" value="TGF-b_C"/>
</dbReference>
<dbReference type="EMBL" id="GBRD01015887">
    <property type="protein sequence ID" value="JAG49939.1"/>
    <property type="molecule type" value="Transcribed_RNA"/>
</dbReference>
<dbReference type="SUPFAM" id="SSF57501">
    <property type="entry name" value="Cystine-knot cytokines"/>
    <property type="match status" value="1"/>
</dbReference>
<evidence type="ECO:0000256" key="5">
    <source>
        <dbReference type="SAM" id="SignalP"/>
    </source>
</evidence>
<feature type="chain" id="PRO_5015033915" evidence="5">
    <location>
        <begin position="21"/>
        <end position="291"/>
    </location>
</feature>
<evidence type="ECO:0000259" key="6">
    <source>
        <dbReference type="PROSITE" id="PS51362"/>
    </source>
</evidence>
<keyword evidence="4" id="KW-0339">Growth factor</keyword>
<accession>A0A0A9XX12</accession>
<reference evidence="7" key="1">
    <citation type="journal article" date="2014" name="PLoS ONE">
        <title>Transcriptome-Based Identification of ABC Transporters in the Western Tarnished Plant Bug Lygus hesperus.</title>
        <authorList>
            <person name="Hull J.J."/>
            <person name="Chaney K."/>
            <person name="Geib S.M."/>
            <person name="Fabrick J.A."/>
            <person name="Brent C.S."/>
            <person name="Walsh D."/>
            <person name="Lavine L.C."/>
        </authorList>
    </citation>
    <scope>NUCLEOTIDE SEQUENCE</scope>
</reference>
<evidence type="ECO:0000256" key="3">
    <source>
        <dbReference type="ARBA" id="ARBA00022525"/>
    </source>
</evidence>
<dbReference type="GO" id="GO:0005125">
    <property type="term" value="F:cytokine activity"/>
    <property type="evidence" value="ECO:0007669"/>
    <property type="project" value="TreeGrafter"/>
</dbReference>